<accession>A0A0F8Z8M9</accession>
<sequence length="352" mass="38895">NDIQHTFRRSNPRQSLQRTSLGFMLATGWYASFSAVTDDGKRCYDEPWNPIEVYPDWDSQGLASVAHIFTISHPQAVRLFQQRRWNMPIGLGGGDVTIHDLWDVTPEGIINVTVAGGHLVKPDTLEPFDEIPVFTGPAGGLPDDGPITTKRRTTHNQDWRANVGQSILATNQDMYKQQNRTMTFMQQILRDTAQPKYWEKSRGGNILTPEDLEARGAIFRLGEGDDVGTIQMPGIPVELTSLIGSYGQMIQRGAVPHALSGEVQNIPLGLMSQVAAAAVQALSLYHTPLTGLLTDIDNTWLEGIIRGVYRGETLTIPQNIPEGSIRFDIQYPISIPGDLIQRATVTRMIAPG</sequence>
<proteinExistence type="predicted"/>
<reference evidence="1" key="1">
    <citation type="journal article" date="2015" name="Nature">
        <title>Complex archaea that bridge the gap between prokaryotes and eukaryotes.</title>
        <authorList>
            <person name="Spang A."/>
            <person name="Saw J.H."/>
            <person name="Jorgensen S.L."/>
            <person name="Zaremba-Niedzwiedzka K."/>
            <person name="Martijn J."/>
            <person name="Lind A.E."/>
            <person name="van Eijk R."/>
            <person name="Schleper C."/>
            <person name="Guy L."/>
            <person name="Ettema T.J."/>
        </authorList>
    </citation>
    <scope>NUCLEOTIDE SEQUENCE</scope>
</reference>
<comment type="caution">
    <text evidence="1">The sequence shown here is derived from an EMBL/GenBank/DDBJ whole genome shotgun (WGS) entry which is preliminary data.</text>
</comment>
<gene>
    <name evidence="1" type="ORF">LCGC14_3064590</name>
</gene>
<name>A0A0F8Z8M9_9ZZZZ</name>
<feature type="non-terminal residue" evidence="1">
    <location>
        <position position="352"/>
    </location>
</feature>
<protein>
    <submittedName>
        <fullName evidence="1">Uncharacterized protein</fullName>
    </submittedName>
</protein>
<dbReference type="EMBL" id="LAZR01065000">
    <property type="protein sequence ID" value="KKK56431.1"/>
    <property type="molecule type" value="Genomic_DNA"/>
</dbReference>
<dbReference type="AlphaFoldDB" id="A0A0F8Z8M9"/>
<evidence type="ECO:0000313" key="1">
    <source>
        <dbReference type="EMBL" id="KKK56431.1"/>
    </source>
</evidence>
<organism evidence="1">
    <name type="scientific">marine sediment metagenome</name>
    <dbReference type="NCBI Taxonomy" id="412755"/>
    <lineage>
        <taxon>unclassified sequences</taxon>
        <taxon>metagenomes</taxon>
        <taxon>ecological metagenomes</taxon>
    </lineage>
</organism>
<feature type="non-terminal residue" evidence="1">
    <location>
        <position position="1"/>
    </location>
</feature>